<name>A0ACC0V3L8_9HYPO</name>
<reference evidence="1" key="1">
    <citation type="submission" date="2022-10" db="EMBL/GenBank/DDBJ databases">
        <title>Complete Genome of Trichothecium roseum strain YXFP-22015, a Plant Pathogen Isolated from Citrus.</title>
        <authorList>
            <person name="Wang Y."/>
            <person name="Zhu L."/>
        </authorList>
    </citation>
    <scope>NUCLEOTIDE SEQUENCE</scope>
    <source>
        <strain evidence="1">YXFP-22015</strain>
    </source>
</reference>
<evidence type="ECO:0000313" key="1">
    <source>
        <dbReference type="EMBL" id="KAI9900985.1"/>
    </source>
</evidence>
<evidence type="ECO:0000313" key="2">
    <source>
        <dbReference type="Proteomes" id="UP001163324"/>
    </source>
</evidence>
<gene>
    <name evidence="1" type="ORF">N3K66_005247</name>
</gene>
<dbReference type="Proteomes" id="UP001163324">
    <property type="component" value="Chromosome 4"/>
</dbReference>
<accession>A0ACC0V3L8</accession>
<sequence>MSKLEGTRALVIGGTSGIGFGVASALLSQGAHVTISSSSAAKVSSAVSRLEAAHPAAASAHRIAGHPCDLADQATLTAQVAQLFALATAEGAHKLDHVVMTAGDLPRMGTLESFSFHDVIQTGMLRFFAPFVVAQHLRANLNPGPASSFTMTTGSSMHRPTVGWSLVTGYFGGAAGLGRSLAKELAPIRVNVVEPGSVQTELWDTLQANLGGDDGRGAKVKESFADRTATGRVGCVEDVAESYLYLIRDRNVTASVIQTNGGTLIM</sequence>
<proteinExistence type="predicted"/>
<protein>
    <submittedName>
        <fullName evidence="1">Uncharacterized protein</fullName>
    </submittedName>
</protein>
<dbReference type="EMBL" id="CM047943">
    <property type="protein sequence ID" value="KAI9900985.1"/>
    <property type="molecule type" value="Genomic_DNA"/>
</dbReference>
<keyword evidence="2" id="KW-1185">Reference proteome</keyword>
<organism evidence="1 2">
    <name type="scientific">Trichothecium roseum</name>
    <dbReference type="NCBI Taxonomy" id="47278"/>
    <lineage>
        <taxon>Eukaryota</taxon>
        <taxon>Fungi</taxon>
        <taxon>Dikarya</taxon>
        <taxon>Ascomycota</taxon>
        <taxon>Pezizomycotina</taxon>
        <taxon>Sordariomycetes</taxon>
        <taxon>Hypocreomycetidae</taxon>
        <taxon>Hypocreales</taxon>
        <taxon>Hypocreales incertae sedis</taxon>
        <taxon>Trichothecium</taxon>
    </lineage>
</organism>
<comment type="caution">
    <text evidence="1">The sequence shown here is derived from an EMBL/GenBank/DDBJ whole genome shotgun (WGS) entry which is preliminary data.</text>
</comment>